<feature type="domain" description="Concentrative nucleoside transporter N-terminal" evidence="2">
    <location>
        <begin position="1"/>
        <end position="62"/>
    </location>
</feature>
<feature type="transmembrane region" description="Helical" evidence="1">
    <location>
        <begin position="12"/>
        <end position="28"/>
    </location>
</feature>
<keyword evidence="1" id="KW-0812">Transmembrane</keyword>
<accession>A0ABT9XQC2</accession>
<comment type="caution">
    <text evidence="3">The sequence shown here is derived from an EMBL/GenBank/DDBJ whole genome shotgun (WGS) entry which is preliminary data.</text>
</comment>
<organism evidence="3 4">
    <name type="scientific">Neobacillus ginsengisoli</name>
    <dbReference type="NCBI Taxonomy" id="904295"/>
    <lineage>
        <taxon>Bacteria</taxon>
        <taxon>Bacillati</taxon>
        <taxon>Bacillota</taxon>
        <taxon>Bacilli</taxon>
        <taxon>Bacillales</taxon>
        <taxon>Bacillaceae</taxon>
        <taxon>Neobacillus</taxon>
    </lineage>
</organism>
<dbReference type="InterPro" id="IPR002668">
    <property type="entry name" value="CNT_N_dom"/>
</dbReference>
<dbReference type="Pfam" id="PF01773">
    <property type="entry name" value="Nucleos_tra2_N"/>
    <property type="match status" value="1"/>
</dbReference>
<evidence type="ECO:0000259" key="2">
    <source>
        <dbReference type="Pfam" id="PF01773"/>
    </source>
</evidence>
<gene>
    <name evidence="3" type="ORF">J2S10_000852</name>
</gene>
<evidence type="ECO:0000256" key="1">
    <source>
        <dbReference type="SAM" id="Phobius"/>
    </source>
</evidence>
<evidence type="ECO:0000313" key="3">
    <source>
        <dbReference type="EMBL" id="MDQ0197747.1"/>
    </source>
</evidence>
<sequence>MSNDKKNINFKAIGIMMVVQIALAWFNLNTSIGKMVLEKGTGLFNKILSFGNDGIAFVFGGLSKQGLISSCFTFNEVKLFSFLCSDKRCKSCKLDNKRNY</sequence>
<keyword evidence="4" id="KW-1185">Reference proteome</keyword>
<reference evidence="3 4" key="1">
    <citation type="submission" date="2023-07" db="EMBL/GenBank/DDBJ databases">
        <title>Genomic Encyclopedia of Type Strains, Phase IV (KMG-IV): sequencing the most valuable type-strain genomes for metagenomic binning, comparative biology and taxonomic classification.</title>
        <authorList>
            <person name="Goeker M."/>
        </authorList>
    </citation>
    <scope>NUCLEOTIDE SEQUENCE [LARGE SCALE GENOMIC DNA]</scope>
    <source>
        <strain evidence="3 4">DSM 27594</strain>
    </source>
</reference>
<keyword evidence="1" id="KW-0472">Membrane</keyword>
<protein>
    <submittedName>
        <fullName evidence="3">Nucleoside permease NupC</fullName>
    </submittedName>
</protein>
<dbReference type="Proteomes" id="UP001224122">
    <property type="component" value="Unassembled WGS sequence"/>
</dbReference>
<dbReference type="EMBL" id="JAUSTW010000001">
    <property type="protein sequence ID" value="MDQ0197747.1"/>
    <property type="molecule type" value="Genomic_DNA"/>
</dbReference>
<keyword evidence="1" id="KW-1133">Transmembrane helix</keyword>
<evidence type="ECO:0000313" key="4">
    <source>
        <dbReference type="Proteomes" id="UP001224122"/>
    </source>
</evidence>
<name>A0ABT9XQC2_9BACI</name>
<proteinExistence type="predicted"/>